<keyword evidence="5" id="KW-0813">Transport</keyword>
<dbReference type="EMBL" id="HBJA01075606">
    <property type="protein sequence ID" value="CAE0815371.1"/>
    <property type="molecule type" value="Transcribed_RNA"/>
</dbReference>
<comment type="subcellular location">
    <subcellularLocation>
        <location evidence="5">Endoplasmic reticulum membrane</location>
        <topology evidence="5">Multi-pass membrane protein</topology>
    </subcellularLocation>
    <subcellularLocation>
        <location evidence="1">Membrane</location>
        <topology evidence="1">Multi-pass membrane protein</topology>
    </subcellularLocation>
</comment>
<dbReference type="InterPro" id="IPR008417">
    <property type="entry name" value="BAP29/BAP31"/>
</dbReference>
<keyword evidence="5" id="KW-0931">ER-Golgi transport</keyword>
<dbReference type="Pfam" id="PF05529">
    <property type="entry name" value="Bap31"/>
    <property type="match status" value="1"/>
</dbReference>
<gene>
    <name evidence="7" type="ORF">EGYM00163_LOCUS26528</name>
</gene>
<dbReference type="GO" id="GO:0006886">
    <property type="term" value="P:intracellular protein transport"/>
    <property type="evidence" value="ECO:0007669"/>
    <property type="project" value="UniProtKB-UniRule"/>
</dbReference>
<dbReference type="PANTHER" id="PTHR12701">
    <property type="entry name" value="BCR-ASSOCIATED PROTEIN, BAP"/>
    <property type="match status" value="1"/>
</dbReference>
<feature type="domain" description="BAP29/BAP31 transmembrane" evidence="6">
    <location>
        <begin position="9"/>
        <end position="130"/>
    </location>
</feature>
<name>A0A7S4D3T2_9EUGL</name>
<organism evidence="7">
    <name type="scientific">Eutreptiella gymnastica</name>
    <dbReference type="NCBI Taxonomy" id="73025"/>
    <lineage>
        <taxon>Eukaryota</taxon>
        <taxon>Discoba</taxon>
        <taxon>Euglenozoa</taxon>
        <taxon>Euglenida</taxon>
        <taxon>Spirocuta</taxon>
        <taxon>Euglenophyceae</taxon>
        <taxon>Eutreptiales</taxon>
        <taxon>Eutreptiaceae</taxon>
        <taxon>Eutreptiella</taxon>
    </lineage>
</organism>
<proteinExistence type="inferred from homology"/>
<keyword evidence="5" id="KW-0256">Endoplasmic reticulum</keyword>
<dbReference type="PANTHER" id="PTHR12701:SF20">
    <property type="entry name" value="ENDOPLASMIC RETICULUM TRANSMEMBRANE PROTEIN"/>
    <property type="match status" value="1"/>
</dbReference>
<feature type="transmembrane region" description="Helical" evidence="5">
    <location>
        <begin position="47"/>
        <end position="67"/>
    </location>
</feature>
<evidence type="ECO:0000256" key="3">
    <source>
        <dbReference type="ARBA" id="ARBA00022989"/>
    </source>
</evidence>
<evidence type="ECO:0000256" key="5">
    <source>
        <dbReference type="RuleBase" id="RU367026"/>
    </source>
</evidence>
<accession>A0A7S4D3T2</accession>
<comment type="caution">
    <text evidence="5">Lacks conserved residue(s) required for the propagation of feature annotation.</text>
</comment>
<dbReference type="AlphaFoldDB" id="A0A7S4D3T2"/>
<dbReference type="GO" id="GO:0070973">
    <property type="term" value="P:protein localization to endoplasmic reticulum exit site"/>
    <property type="evidence" value="ECO:0007669"/>
    <property type="project" value="UniProtKB-UniRule"/>
</dbReference>
<reference evidence="7" key="1">
    <citation type="submission" date="2021-01" db="EMBL/GenBank/DDBJ databases">
        <authorList>
            <person name="Corre E."/>
            <person name="Pelletier E."/>
            <person name="Niang G."/>
            <person name="Scheremetjew M."/>
            <person name="Finn R."/>
            <person name="Kale V."/>
            <person name="Holt S."/>
            <person name="Cochrane G."/>
            <person name="Meng A."/>
            <person name="Brown T."/>
            <person name="Cohen L."/>
        </authorList>
    </citation>
    <scope>NUCLEOTIDE SEQUENCE</scope>
    <source>
        <strain evidence="7">CCMP1594</strain>
    </source>
</reference>
<evidence type="ECO:0000259" key="6">
    <source>
        <dbReference type="Pfam" id="PF05529"/>
    </source>
</evidence>
<comment type="similarity">
    <text evidence="5">Belongs to the BCAP29/BCAP31 family.</text>
</comment>
<dbReference type="GO" id="GO:0006888">
    <property type="term" value="P:endoplasmic reticulum to Golgi vesicle-mediated transport"/>
    <property type="evidence" value="ECO:0007669"/>
    <property type="project" value="UniProtKB-UniRule"/>
</dbReference>
<dbReference type="GO" id="GO:0005789">
    <property type="term" value="C:endoplasmic reticulum membrane"/>
    <property type="evidence" value="ECO:0007669"/>
    <property type="project" value="UniProtKB-SubCell"/>
</dbReference>
<evidence type="ECO:0000256" key="1">
    <source>
        <dbReference type="ARBA" id="ARBA00004141"/>
    </source>
</evidence>
<evidence type="ECO:0000256" key="2">
    <source>
        <dbReference type="ARBA" id="ARBA00022692"/>
    </source>
</evidence>
<keyword evidence="3 5" id="KW-1133">Transmembrane helix</keyword>
<evidence type="ECO:0000256" key="4">
    <source>
        <dbReference type="ARBA" id="ARBA00023136"/>
    </source>
</evidence>
<sequence>MGFHEAMHTMTLAQAAVVLILIAPMPNAVRGLVVKVYSTLIHSTHGFGSGVHITAIGLQALAFLDALSKVNHLEKHEYTGQLGDMINYNRLLLNQRNAYILGFGLLFAVLGWRILELDRQIYEVKKHNEEIDEQKKAQ</sequence>
<dbReference type="InterPro" id="IPR040463">
    <property type="entry name" value="BAP29/BAP31_N"/>
</dbReference>
<evidence type="ECO:0000313" key="7">
    <source>
        <dbReference type="EMBL" id="CAE0815371.1"/>
    </source>
</evidence>
<protein>
    <recommendedName>
        <fullName evidence="5">Endoplasmic reticulum transmembrane protein</fullName>
    </recommendedName>
</protein>
<keyword evidence="5" id="KW-0653">Protein transport</keyword>
<feature type="transmembrane region" description="Helical" evidence="5">
    <location>
        <begin position="98"/>
        <end position="115"/>
    </location>
</feature>
<keyword evidence="2 5" id="KW-0812">Transmembrane</keyword>
<comment type="function">
    <text evidence="5">May play a role in anterograde transport of membrane proteins from the endoplasmic reticulum to the Golgi.</text>
</comment>
<keyword evidence="4 5" id="KW-0472">Membrane</keyword>